<dbReference type="Proteomes" id="UP000559808">
    <property type="component" value="Unassembled WGS sequence"/>
</dbReference>
<reference evidence="2 3" key="1">
    <citation type="submission" date="2018-05" db="EMBL/GenBank/DDBJ databases">
        <authorList>
            <consortium name="PulseNet: The National Subtyping Network for Foodborne Disease Surveillance"/>
            <person name="Tarr C.L."/>
            <person name="Trees E."/>
            <person name="Katz L.S."/>
            <person name="Carleton-Romer H.A."/>
            <person name="Stroika S."/>
            <person name="Kucerova Z."/>
            <person name="Roache K.F."/>
            <person name="Sabol A.L."/>
            <person name="Besser J."/>
            <person name="Gerner-Smidt P."/>
        </authorList>
    </citation>
    <scope>NUCLEOTIDE SEQUENCE [LARGE SCALE GENOMIC DNA]</scope>
    <source>
        <strain evidence="2 3">D6489</strain>
    </source>
</reference>
<accession>A0A5L4NL03</accession>
<protein>
    <submittedName>
        <fullName evidence="2">ATP-binding protein</fullName>
    </submittedName>
</protein>
<feature type="domain" description="ORC1/DEAH AAA+ ATPase" evidence="1">
    <location>
        <begin position="14"/>
        <end position="156"/>
    </location>
</feature>
<comment type="caution">
    <text evidence="2">The sequence shown here is derived from an EMBL/GenBank/DDBJ whole genome shotgun (WGS) entry which is preliminary data.</text>
</comment>
<keyword evidence="2" id="KW-0547">Nucleotide-binding</keyword>
<evidence type="ECO:0000313" key="3">
    <source>
        <dbReference type="Proteomes" id="UP000559808"/>
    </source>
</evidence>
<organism evidence="2 3">
    <name type="scientific">Campylobacter lari</name>
    <dbReference type="NCBI Taxonomy" id="201"/>
    <lineage>
        <taxon>Bacteria</taxon>
        <taxon>Pseudomonadati</taxon>
        <taxon>Campylobacterota</taxon>
        <taxon>Epsilonproteobacteria</taxon>
        <taxon>Campylobacterales</taxon>
        <taxon>Campylobacteraceae</taxon>
        <taxon>Campylobacter</taxon>
    </lineage>
</organism>
<proteinExistence type="predicted"/>
<keyword evidence="2" id="KW-0067">ATP-binding</keyword>
<sequence>MNKIDTIANFLNKKSKKCLAINGSWGIGKTYLWKQVEKKLSKDKKVVYIDLFGKESYKQILEEIVVSLHGDYNKITKTTFKGLEGLVKSISGGLIDIDSDAIFSFLKKEDFYNIIVCFDNIERKSDNLSLKEILGLVNLLKEEKECNVVVIFHEEELKEQDDNLTENNKEEENEQDFNSWYQKAKEEQTKQYNSKNWYRIYKEKVIDCEITIKDNDEVAKAIIKDKVNKYTKITDEIRNIIGNIIFERYKEQCNGNLRLLYHVLEHIDYFNTQCFLLFCKYENKKTFSDALKLNYISLIFQIKKYLSTKIEENDISSNYHLYEQYLKNMFYLNKEEKYQLRRDFYQTLKIDLYYKLQNCKIEYLVGNLSDEQFVKDIENSLLKIDFYSKNGMTHFPYGFYQILLSTYTQITKKKLSDIEEKINQHYIEALVIEEFKFDLNHDYRSDIALLKLLENEKWKDYYEETKEKYKTSKYENINALINSYENIENSFYLEAIKQYNFFKREELVQLFKNNNDFCKKFFNHFSKNMVINHKFDDDLNNHLFQAYLDFLNLDENKIKKSIVLEYINSQNSVLRKLLIE</sequence>
<name>A0A5L4NL03_CAMLA</name>
<dbReference type="EMBL" id="AABOWU010000031">
    <property type="protein sequence ID" value="EAI3914953.1"/>
    <property type="molecule type" value="Genomic_DNA"/>
</dbReference>
<dbReference type="SUPFAM" id="SSF52540">
    <property type="entry name" value="P-loop containing nucleoside triphosphate hydrolases"/>
    <property type="match status" value="1"/>
</dbReference>
<gene>
    <name evidence="2" type="ORF">YZ34_08105</name>
</gene>
<dbReference type="Pfam" id="PF13401">
    <property type="entry name" value="AAA_22"/>
    <property type="match status" value="1"/>
</dbReference>
<dbReference type="Gene3D" id="3.40.50.300">
    <property type="entry name" value="P-loop containing nucleotide triphosphate hydrolases"/>
    <property type="match status" value="1"/>
</dbReference>
<evidence type="ECO:0000259" key="1">
    <source>
        <dbReference type="Pfam" id="PF13401"/>
    </source>
</evidence>
<dbReference type="GO" id="GO:0005524">
    <property type="term" value="F:ATP binding"/>
    <property type="evidence" value="ECO:0007669"/>
    <property type="project" value="UniProtKB-KW"/>
</dbReference>
<dbReference type="AlphaFoldDB" id="A0A5L4NL03"/>
<evidence type="ECO:0000313" key="2">
    <source>
        <dbReference type="EMBL" id="EAI3914953.1"/>
    </source>
</evidence>
<dbReference type="InterPro" id="IPR027417">
    <property type="entry name" value="P-loop_NTPase"/>
</dbReference>
<dbReference type="InterPro" id="IPR049945">
    <property type="entry name" value="AAA_22"/>
</dbReference>